<keyword evidence="2" id="KW-1185">Reference proteome</keyword>
<sequence>MLQPVDGLNNASDQERRCVSWGYPCRIAHEEKRKSRAARKLHPAAIPRKPCPHQHIQTFFLPTHATCLSLAQRGPWLPLVTPLFPSTLNDQGSSRVETGAFSFLSAASASCIIGAAVDAAPSLPLRR</sequence>
<accession>A0A8R7PN14</accession>
<name>A0A8R7PN14_TRIUA</name>
<reference evidence="1" key="3">
    <citation type="submission" date="2022-06" db="UniProtKB">
        <authorList>
            <consortium name="EnsemblPlants"/>
        </authorList>
    </citation>
    <scope>IDENTIFICATION</scope>
</reference>
<dbReference type="Proteomes" id="UP000015106">
    <property type="component" value="Chromosome 3"/>
</dbReference>
<evidence type="ECO:0000313" key="1">
    <source>
        <dbReference type="EnsemblPlants" id="TuG1812G0300000165.01.T01.cds385287"/>
    </source>
</evidence>
<dbReference type="EnsemblPlants" id="TuG1812G0300000165.01.T01">
    <property type="protein sequence ID" value="TuG1812G0300000165.01.T01.cds385287"/>
    <property type="gene ID" value="TuG1812G0300000165.01"/>
</dbReference>
<reference evidence="2" key="1">
    <citation type="journal article" date="2013" name="Nature">
        <title>Draft genome of the wheat A-genome progenitor Triticum urartu.</title>
        <authorList>
            <person name="Ling H.Q."/>
            <person name="Zhao S."/>
            <person name="Liu D."/>
            <person name="Wang J."/>
            <person name="Sun H."/>
            <person name="Zhang C."/>
            <person name="Fan H."/>
            <person name="Li D."/>
            <person name="Dong L."/>
            <person name="Tao Y."/>
            <person name="Gao C."/>
            <person name="Wu H."/>
            <person name="Li Y."/>
            <person name="Cui Y."/>
            <person name="Guo X."/>
            <person name="Zheng S."/>
            <person name="Wang B."/>
            <person name="Yu K."/>
            <person name="Liang Q."/>
            <person name="Yang W."/>
            <person name="Lou X."/>
            <person name="Chen J."/>
            <person name="Feng M."/>
            <person name="Jian J."/>
            <person name="Zhang X."/>
            <person name="Luo G."/>
            <person name="Jiang Y."/>
            <person name="Liu J."/>
            <person name="Wang Z."/>
            <person name="Sha Y."/>
            <person name="Zhang B."/>
            <person name="Wu H."/>
            <person name="Tang D."/>
            <person name="Shen Q."/>
            <person name="Xue P."/>
            <person name="Zou S."/>
            <person name="Wang X."/>
            <person name="Liu X."/>
            <person name="Wang F."/>
            <person name="Yang Y."/>
            <person name="An X."/>
            <person name="Dong Z."/>
            <person name="Zhang K."/>
            <person name="Zhang X."/>
            <person name="Luo M.C."/>
            <person name="Dvorak J."/>
            <person name="Tong Y."/>
            <person name="Wang J."/>
            <person name="Yang H."/>
            <person name="Li Z."/>
            <person name="Wang D."/>
            <person name="Zhang A."/>
            <person name="Wang J."/>
        </authorList>
    </citation>
    <scope>NUCLEOTIDE SEQUENCE</scope>
    <source>
        <strain evidence="2">cv. G1812</strain>
    </source>
</reference>
<proteinExistence type="predicted"/>
<dbReference type="AlphaFoldDB" id="A0A8R7PN14"/>
<dbReference type="Gramene" id="TuG1812G0300000165.01.T01">
    <property type="protein sequence ID" value="TuG1812G0300000165.01.T01.cds385287"/>
    <property type="gene ID" value="TuG1812G0300000165.01"/>
</dbReference>
<protein>
    <submittedName>
        <fullName evidence="1">Uncharacterized protein</fullName>
    </submittedName>
</protein>
<organism evidence="1 2">
    <name type="scientific">Triticum urartu</name>
    <name type="common">Red wild einkorn</name>
    <name type="synonym">Crithodium urartu</name>
    <dbReference type="NCBI Taxonomy" id="4572"/>
    <lineage>
        <taxon>Eukaryota</taxon>
        <taxon>Viridiplantae</taxon>
        <taxon>Streptophyta</taxon>
        <taxon>Embryophyta</taxon>
        <taxon>Tracheophyta</taxon>
        <taxon>Spermatophyta</taxon>
        <taxon>Magnoliopsida</taxon>
        <taxon>Liliopsida</taxon>
        <taxon>Poales</taxon>
        <taxon>Poaceae</taxon>
        <taxon>BOP clade</taxon>
        <taxon>Pooideae</taxon>
        <taxon>Triticodae</taxon>
        <taxon>Triticeae</taxon>
        <taxon>Triticinae</taxon>
        <taxon>Triticum</taxon>
    </lineage>
</organism>
<evidence type="ECO:0000313" key="2">
    <source>
        <dbReference type="Proteomes" id="UP000015106"/>
    </source>
</evidence>
<reference evidence="1" key="2">
    <citation type="submission" date="2018-03" db="EMBL/GenBank/DDBJ databases">
        <title>The Triticum urartu genome reveals the dynamic nature of wheat genome evolution.</title>
        <authorList>
            <person name="Ling H."/>
            <person name="Ma B."/>
            <person name="Shi X."/>
            <person name="Liu H."/>
            <person name="Dong L."/>
            <person name="Sun H."/>
            <person name="Cao Y."/>
            <person name="Gao Q."/>
            <person name="Zheng S."/>
            <person name="Li Y."/>
            <person name="Yu Y."/>
            <person name="Du H."/>
            <person name="Qi M."/>
            <person name="Li Y."/>
            <person name="Yu H."/>
            <person name="Cui Y."/>
            <person name="Wang N."/>
            <person name="Chen C."/>
            <person name="Wu H."/>
            <person name="Zhao Y."/>
            <person name="Zhang J."/>
            <person name="Li Y."/>
            <person name="Zhou W."/>
            <person name="Zhang B."/>
            <person name="Hu W."/>
            <person name="Eijk M."/>
            <person name="Tang J."/>
            <person name="Witsenboer H."/>
            <person name="Zhao S."/>
            <person name="Li Z."/>
            <person name="Zhang A."/>
            <person name="Wang D."/>
            <person name="Liang C."/>
        </authorList>
    </citation>
    <scope>NUCLEOTIDE SEQUENCE [LARGE SCALE GENOMIC DNA]</scope>
    <source>
        <strain evidence="1">cv. G1812</strain>
    </source>
</reference>